<gene>
    <name evidence="2" type="ORF">AVDCRST_MAG71-2801</name>
</gene>
<organism evidence="2">
    <name type="scientific">uncultured Lysobacter sp</name>
    <dbReference type="NCBI Taxonomy" id="271060"/>
    <lineage>
        <taxon>Bacteria</taxon>
        <taxon>Pseudomonadati</taxon>
        <taxon>Pseudomonadota</taxon>
        <taxon>Gammaproteobacteria</taxon>
        <taxon>Lysobacterales</taxon>
        <taxon>Lysobacteraceae</taxon>
        <taxon>Lysobacter</taxon>
        <taxon>environmental samples</taxon>
    </lineage>
</organism>
<dbReference type="AlphaFoldDB" id="A0A6J4MC76"/>
<protein>
    <submittedName>
        <fullName evidence="2">Uncharacterized protein</fullName>
    </submittedName>
</protein>
<proteinExistence type="predicted"/>
<name>A0A6J4MC76_9GAMM</name>
<reference evidence="2" key="1">
    <citation type="submission" date="2020-02" db="EMBL/GenBank/DDBJ databases">
        <authorList>
            <person name="Meier V. D."/>
        </authorList>
    </citation>
    <scope>NUCLEOTIDE SEQUENCE</scope>
    <source>
        <strain evidence="2">AVDCRST_MAG71</strain>
    </source>
</reference>
<feature type="region of interest" description="Disordered" evidence="1">
    <location>
        <begin position="1"/>
        <end position="26"/>
    </location>
</feature>
<evidence type="ECO:0000313" key="2">
    <source>
        <dbReference type="EMBL" id="CAA9351465.1"/>
    </source>
</evidence>
<evidence type="ECO:0000256" key="1">
    <source>
        <dbReference type="SAM" id="MobiDB-lite"/>
    </source>
</evidence>
<dbReference type="EMBL" id="CADCUA010000661">
    <property type="protein sequence ID" value="CAA9351465.1"/>
    <property type="molecule type" value="Genomic_DNA"/>
</dbReference>
<accession>A0A6J4MC76</accession>
<sequence length="41" mass="4450">MAYKSKTLGGAREGDREAGSRRLGILRHGSTSLAARGSYRR</sequence>